<dbReference type="SUPFAM" id="SSF53590">
    <property type="entry name" value="Nucleoside hydrolase"/>
    <property type="match status" value="1"/>
</dbReference>
<gene>
    <name evidence="1" type="ORF">K491DRAFT_751959</name>
</gene>
<dbReference type="EMBL" id="MU004386">
    <property type="protein sequence ID" value="KAF2653142.1"/>
    <property type="molecule type" value="Genomic_DNA"/>
</dbReference>
<sequence length="374" mass="42364">MTPPRCHTLDPKNGTTPISAEEIVRRLENPGSSSPRPERKKIIIFTDIGRHIDDATLLVLITYLHKIQVVEVLLIVANVTPTERRAKAAKFICENMGVPDVRVATGSNGTDRSIELHSHEFSGVESIQGTIEERHKIIEILEALRKKEEQCAMIGAWAEHQEDPNILQPSAKAQNNSYDNEATNRVYSWLSQNRITTYTATRVPAIQAAVPAEVLKQPAARGHPVAKYIAEAFEKQEYRVYTQSAEPDPHDRYMEHMDLKWYAERATRYVEAFPNKEPESFEEIRPYLDMTLYDPVAGLICALSGHPFFNQVFQPHGKQISLGPQEKTKVVHYIIGRSGDKANNVEDVPDVNPKLLRDVMELLIRKALEQTMPE</sequence>
<evidence type="ECO:0008006" key="3">
    <source>
        <dbReference type="Google" id="ProtNLM"/>
    </source>
</evidence>
<protein>
    <recommendedName>
        <fullName evidence="3">Inosine/uridine-preferring nucleoside hydrolase domain-containing protein</fullName>
    </recommendedName>
</protein>
<proteinExistence type="predicted"/>
<name>A0A6A6T097_9PLEO</name>
<dbReference type="AlphaFoldDB" id="A0A6A6T097"/>
<keyword evidence="2" id="KW-1185">Reference proteome</keyword>
<evidence type="ECO:0000313" key="2">
    <source>
        <dbReference type="Proteomes" id="UP000799324"/>
    </source>
</evidence>
<dbReference type="Gene3D" id="3.90.245.10">
    <property type="entry name" value="Ribonucleoside hydrolase-like"/>
    <property type="match status" value="1"/>
</dbReference>
<organism evidence="1 2">
    <name type="scientific">Lophiostoma macrostomum CBS 122681</name>
    <dbReference type="NCBI Taxonomy" id="1314788"/>
    <lineage>
        <taxon>Eukaryota</taxon>
        <taxon>Fungi</taxon>
        <taxon>Dikarya</taxon>
        <taxon>Ascomycota</taxon>
        <taxon>Pezizomycotina</taxon>
        <taxon>Dothideomycetes</taxon>
        <taxon>Pleosporomycetidae</taxon>
        <taxon>Pleosporales</taxon>
        <taxon>Lophiostomataceae</taxon>
        <taxon>Lophiostoma</taxon>
    </lineage>
</organism>
<reference evidence="1" key="1">
    <citation type="journal article" date="2020" name="Stud. Mycol.">
        <title>101 Dothideomycetes genomes: a test case for predicting lifestyles and emergence of pathogens.</title>
        <authorList>
            <person name="Haridas S."/>
            <person name="Albert R."/>
            <person name="Binder M."/>
            <person name="Bloem J."/>
            <person name="Labutti K."/>
            <person name="Salamov A."/>
            <person name="Andreopoulos B."/>
            <person name="Baker S."/>
            <person name="Barry K."/>
            <person name="Bills G."/>
            <person name="Bluhm B."/>
            <person name="Cannon C."/>
            <person name="Castanera R."/>
            <person name="Culley D."/>
            <person name="Daum C."/>
            <person name="Ezra D."/>
            <person name="Gonzalez J."/>
            <person name="Henrissat B."/>
            <person name="Kuo A."/>
            <person name="Liang C."/>
            <person name="Lipzen A."/>
            <person name="Lutzoni F."/>
            <person name="Magnuson J."/>
            <person name="Mondo S."/>
            <person name="Nolan M."/>
            <person name="Ohm R."/>
            <person name="Pangilinan J."/>
            <person name="Park H.-J."/>
            <person name="Ramirez L."/>
            <person name="Alfaro M."/>
            <person name="Sun H."/>
            <person name="Tritt A."/>
            <person name="Yoshinaga Y."/>
            <person name="Zwiers L.-H."/>
            <person name="Turgeon B."/>
            <person name="Goodwin S."/>
            <person name="Spatafora J."/>
            <person name="Crous P."/>
            <person name="Grigoriev I."/>
        </authorList>
    </citation>
    <scope>NUCLEOTIDE SEQUENCE</scope>
    <source>
        <strain evidence="1">CBS 122681</strain>
    </source>
</reference>
<accession>A0A6A6T097</accession>
<evidence type="ECO:0000313" key="1">
    <source>
        <dbReference type="EMBL" id="KAF2653142.1"/>
    </source>
</evidence>
<dbReference type="OrthoDB" id="2564527at2759"/>
<dbReference type="Proteomes" id="UP000799324">
    <property type="component" value="Unassembled WGS sequence"/>
</dbReference>
<dbReference type="InterPro" id="IPR036452">
    <property type="entry name" value="Ribo_hydro-like"/>
</dbReference>
<dbReference type="GO" id="GO:0016799">
    <property type="term" value="F:hydrolase activity, hydrolyzing N-glycosyl compounds"/>
    <property type="evidence" value="ECO:0007669"/>
    <property type="project" value="InterPro"/>
</dbReference>